<organism evidence="1">
    <name type="scientific">uncultured marine phage</name>
    <dbReference type="NCBI Taxonomy" id="707152"/>
    <lineage>
        <taxon>Viruses</taxon>
        <taxon>environmental samples</taxon>
    </lineage>
</organism>
<dbReference type="EMBL" id="OU342829">
    <property type="protein sequence ID" value="CAG7579744.1"/>
    <property type="molecule type" value="Genomic_DNA"/>
</dbReference>
<gene>
    <name evidence="1" type="ORF">SLAVMIC_00072</name>
</gene>
<accession>A0A8D9FQS0</accession>
<reference evidence="1" key="1">
    <citation type="submission" date="2021-06" db="EMBL/GenBank/DDBJ databases">
        <authorList>
            <person name="Gannon L."/>
            <person name="Redgwell R T."/>
            <person name="Michniewski S."/>
            <person name="Harrison D C."/>
            <person name="Millard A."/>
        </authorList>
    </citation>
    <scope>NUCLEOTIDE SEQUENCE</scope>
</reference>
<sequence length="106" mass="11888">MKNLKDFNSFVNENNNINEGYNLHTLKARADHMKDLYVTVDGKGDEVFKVTSVEIEDGDDVHAGSLNVVSEETGEESIVDHDEIAHTLVADQYDGHNKKESGMRHD</sequence>
<evidence type="ECO:0000313" key="1">
    <source>
        <dbReference type="EMBL" id="CAG7579744.1"/>
    </source>
</evidence>
<proteinExistence type="predicted"/>
<name>A0A8D9FQS0_9VIRU</name>
<protein>
    <submittedName>
        <fullName evidence="1">Uncharacterized protein</fullName>
    </submittedName>
</protein>